<dbReference type="InterPro" id="IPR013852">
    <property type="entry name" value="Transl_elong_P/YeiP_CS"/>
</dbReference>
<dbReference type="PIRSF" id="PIRSF005901">
    <property type="entry name" value="EF-P"/>
    <property type="match status" value="1"/>
</dbReference>
<dbReference type="CDD" id="cd04470">
    <property type="entry name" value="S1_EF-P_repeat_1"/>
    <property type="match status" value="1"/>
</dbReference>
<evidence type="ECO:0000256" key="5">
    <source>
        <dbReference type="ARBA" id="ARBA00022768"/>
    </source>
</evidence>
<comment type="caution">
    <text evidence="12">The sequence shown here is derived from an EMBL/GenBank/DDBJ whole genome shotgun (WGS) entry which is preliminary data.</text>
</comment>
<dbReference type="AlphaFoldDB" id="A0A0G1ERF9"/>
<dbReference type="GO" id="GO:0043043">
    <property type="term" value="P:peptide biosynthetic process"/>
    <property type="evidence" value="ECO:0007669"/>
    <property type="project" value="InterPro"/>
</dbReference>
<dbReference type="InterPro" id="IPR012340">
    <property type="entry name" value="NA-bd_OB-fold"/>
</dbReference>
<dbReference type="GO" id="GO:0003746">
    <property type="term" value="F:translation elongation factor activity"/>
    <property type="evidence" value="ECO:0007669"/>
    <property type="project" value="UniProtKB-UniRule"/>
</dbReference>
<evidence type="ECO:0000313" key="13">
    <source>
        <dbReference type="Proteomes" id="UP000034050"/>
    </source>
</evidence>
<dbReference type="NCBIfam" id="TIGR00038">
    <property type="entry name" value="efp"/>
    <property type="match status" value="1"/>
</dbReference>
<evidence type="ECO:0000313" key="12">
    <source>
        <dbReference type="EMBL" id="KKS85641.1"/>
    </source>
</evidence>
<keyword evidence="5 7" id="KW-0251">Elongation factor</keyword>
<dbReference type="InterPro" id="IPR008991">
    <property type="entry name" value="Translation_prot_SH3-like_sf"/>
</dbReference>
<comment type="pathway">
    <text evidence="2 7">Protein biosynthesis; polypeptide chain elongation.</text>
</comment>
<evidence type="ECO:0000256" key="4">
    <source>
        <dbReference type="ARBA" id="ARBA00022490"/>
    </source>
</evidence>
<proteinExistence type="inferred from homology"/>
<dbReference type="FunFam" id="2.40.50.140:FF:000009">
    <property type="entry name" value="Elongation factor P"/>
    <property type="match status" value="1"/>
</dbReference>
<keyword evidence="6 7" id="KW-0648">Protein biosynthesis</keyword>
<dbReference type="InterPro" id="IPR020599">
    <property type="entry name" value="Transl_elong_fac_P/YeiP"/>
</dbReference>
<feature type="domain" description="Translation elongation factor P/YeiP central" evidence="11">
    <location>
        <begin position="69"/>
        <end position="123"/>
    </location>
</feature>
<dbReference type="Gene3D" id="2.40.50.140">
    <property type="entry name" value="Nucleic acid-binding proteins"/>
    <property type="match status" value="2"/>
</dbReference>
<sequence>MSKITTADFQKGMFIEFKSEPHQIVEFQHVNPGKGSAFVRTKVKSLKTGHVQEFTYKSGESAEQLDINTREMQYLYKEVEKYVFMDNESYEQFTVLAQVLGHYADFLKENEIYQLLVYGEDVIGVRFPKKVRLKVIETEDAVKGNTVSGATKEAKLETGVMIQVPLFIKVGDVVGVDPELAEYVDRVNQ</sequence>
<dbReference type="HAMAP" id="MF_00141">
    <property type="entry name" value="EF_P"/>
    <property type="match status" value="1"/>
</dbReference>
<evidence type="ECO:0000256" key="3">
    <source>
        <dbReference type="ARBA" id="ARBA00009479"/>
    </source>
</evidence>
<comment type="subcellular location">
    <subcellularLocation>
        <location evidence="1 7">Cytoplasm</location>
    </subcellularLocation>
</comment>
<evidence type="ECO:0000256" key="2">
    <source>
        <dbReference type="ARBA" id="ARBA00004815"/>
    </source>
</evidence>
<organism evidence="12 13">
    <name type="scientific">Candidatus Gottesmanbacteria bacterium GW2011_GWB1_43_11</name>
    <dbReference type="NCBI Taxonomy" id="1618446"/>
    <lineage>
        <taxon>Bacteria</taxon>
        <taxon>Candidatus Gottesmaniibacteriota</taxon>
    </lineage>
</organism>
<dbReference type="SUPFAM" id="SSF50249">
    <property type="entry name" value="Nucleic acid-binding proteins"/>
    <property type="match status" value="2"/>
</dbReference>
<dbReference type="NCBIfam" id="NF001810">
    <property type="entry name" value="PRK00529.1"/>
    <property type="match status" value="1"/>
</dbReference>
<protein>
    <recommendedName>
        <fullName evidence="7 8">Elongation factor P</fullName>
        <shortName evidence="7">EF-P</shortName>
    </recommendedName>
</protein>
<keyword evidence="4 7" id="KW-0963">Cytoplasm</keyword>
<dbReference type="Pfam" id="PF08207">
    <property type="entry name" value="EFP_N"/>
    <property type="match status" value="1"/>
</dbReference>
<dbReference type="EMBL" id="LCFD01000016">
    <property type="protein sequence ID" value="KKS85641.1"/>
    <property type="molecule type" value="Genomic_DNA"/>
</dbReference>
<evidence type="ECO:0000256" key="6">
    <source>
        <dbReference type="ARBA" id="ARBA00022917"/>
    </source>
</evidence>
<dbReference type="PATRIC" id="fig|1618446.3.peg.1302"/>
<dbReference type="SMART" id="SM01185">
    <property type="entry name" value="EFP"/>
    <property type="match status" value="1"/>
</dbReference>
<dbReference type="FunFam" id="2.30.30.30:FF:000003">
    <property type="entry name" value="Elongation factor P"/>
    <property type="match status" value="1"/>
</dbReference>
<dbReference type="InterPro" id="IPR001059">
    <property type="entry name" value="Transl_elong_P/YeiP_cen"/>
</dbReference>
<dbReference type="Pfam" id="PF01132">
    <property type="entry name" value="EFP"/>
    <property type="match status" value="1"/>
</dbReference>
<dbReference type="UniPathway" id="UPA00345"/>
<dbReference type="PANTHER" id="PTHR30053:SF12">
    <property type="entry name" value="ELONGATION FACTOR P (EF-P) FAMILY PROTEIN"/>
    <property type="match status" value="1"/>
</dbReference>
<dbReference type="Gene3D" id="2.30.30.30">
    <property type="match status" value="1"/>
</dbReference>
<dbReference type="InterPro" id="IPR013185">
    <property type="entry name" value="Transl_elong_KOW-like"/>
</dbReference>
<dbReference type="GO" id="GO:0005829">
    <property type="term" value="C:cytosol"/>
    <property type="evidence" value="ECO:0007669"/>
    <property type="project" value="UniProtKB-ARBA"/>
</dbReference>
<evidence type="ECO:0000256" key="9">
    <source>
        <dbReference type="RuleBase" id="RU004389"/>
    </source>
</evidence>
<dbReference type="InterPro" id="IPR015365">
    <property type="entry name" value="Elong-fact-P_C"/>
</dbReference>
<reference evidence="12 13" key="1">
    <citation type="journal article" date="2015" name="Nature">
        <title>rRNA introns, odd ribosomes, and small enigmatic genomes across a large radiation of phyla.</title>
        <authorList>
            <person name="Brown C.T."/>
            <person name="Hug L.A."/>
            <person name="Thomas B.C."/>
            <person name="Sharon I."/>
            <person name="Castelle C.J."/>
            <person name="Singh A."/>
            <person name="Wilkins M.J."/>
            <person name="Williams K.H."/>
            <person name="Banfield J.F."/>
        </authorList>
    </citation>
    <scope>NUCLEOTIDE SEQUENCE [LARGE SCALE GENOMIC DNA]</scope>
</reference>
<evidence type="ECO:0000256" key="8">
    <source>
        <dbReference type="NCBIfam" id="TIGR00038"/>
    </source>
</evidence>
<evidence type="ECO:0000259" key="10">
    <source>
        <dbReference type="SMART" id="SM00841"/>
    </source>
</evidence>
<dbReference type="SUPFAM" id="SSF50104">
    <property type="entry name" value="Translation proteins SH3-like domain"/>
    <property type="match status" value="1"/>
</dbReference>
<evidence type="ECO:0000256" key="7">
    <source>
        <dbReference type="HAMAP-Rule" id="MF_00141"/>
    </source>
</evidence>
<evidence type="ECO:0000259" key="11">
    <source>
        <dbReference type="SMART" id="SM01185"/>
    </source>
</evidence>
<dbReference type="Proteomes" id="UP000034050">
    <property type="component" value="Unassembled WGS sequence"/>
</dbReference>
<feature type="domain" description="Elongation factor P C-terminal" evidence="10">
    <location>
        <begin position="131"/>
        <end position="186"/>
    </location>
</feature>
<dbReference type="InterPro" id="IPR014722">
    <property type="entry name" value="Rib_uL2_dom2"/>
</dbReference>
<comment type="similarity">
    <text evidence="3 7 9">Belongs to the elongation factor P family.</text>
</comment>
<gene>
    <name evidence="7" type="primary">efp</name>
    <name evidence="12" type="ORF">UV61_C0016G0013</name>
</gene>
<name>A0A0G1ERF9_9BACT</name>
<evidence type="ECO:0000256" key="1">
    <source>
        <dbReference type="ARBA" id="ARBA00004496"/>
    </source>
</evidence>
<dbReference type="Pfam" id="PF09285">
    <property type="entry name" value="Elong-fact-P_C"/>
    <property type="match status" value="1"/>
</dbReference>
<accession>A0A0G1ERF9</accession>
<dbReference type="CDD" id="cd05794">
    <property type="entry name" value="S1_EF-P_repeat_2"/>
    <property type="match status" value="1"/>
</dbReference>
<dbReference type="FunFam" id="2.40.50.140:FF:000004">
    <property type="entry name" value="Elongation factor P"/>
    <property type="match status" value="1"/>
</dbReference>
<dbReference type="PANTHER" id="PTHR30053">
    <property type="entry name" value="ELONGATION FACTOR P"/>
    <property type="match status" value="1"/>
</dbReference>
<dbReference type="STRING" id="1618446.UV61_C0016G0013"/>
<dbReference type="InterPro" id="IPR011768">
    <property type="entry name" value="Transl_elongation_fac_P"/>
</dbReference>
<dbReference type="PROSITE" id="PS01275">
    <property type="entry name" value="EFP"/>
    <property type="match status" value="1"/>
</dbReference>
<comment type="function">
    <text evidence="7">Involved in peptide bond synthesis. Stimulates efficient translation and peptide-bond synthesis on native or reconstituted 70S ribosomes in vitro. Probably functions indirectly by altering the affinity of the ribosome for aminoacyl-tRNA, thus increasing their reactivity as acceptors for peptidyl transferase.</text>
</comment>
<dbReference type="SMART" id="SM00841">
    <property type="entry name" value="Elong-fact-P_C"/>
    <property type="match status" value="1"/>
</dbReference>